<gene>
    <name evidence="3" type="ORF">SO694_00077185</name>
</gene>
<reference evidence="3 4" key="1">
    <citation type="submission" date="2024-03" db="EMBL/GenBank/DDBJ databases">
        <title>Aureococcus anophagefferens CCMP1851 and Kratosvirus quantuckense: Draft genome of a second virus-susceptible host strain in the model system.</title>
        <authorList>
            <person name="Chase E."/>
            <person name="Truchon A.R."/>
            <person name="Schepens W."/>
            <person name="Wilhelm S.W."/>
        </authorList>
    </citation>
    <scope>NUCLEOTIDE SEQUENCE [LARGE SCALE GENOMIC DNA]</scope>
    <source>
        <strain evidence="3 4">CCMP1851</strain>
    </source>
</reference>
<dbReference type="EMBL" id="JBBJCI010000421">
    <property type="protein sequence ID" value="KAK7230980.1"/>
    <property type="molecule type" value="Genomic_DNA"/>
</dbReference>
<name>A0ABR1FHP0_AURAN</name>
<proteinExistence type="predicted"/>
<evidence type="ECO:0000313" key="3">
    <source>
        <dbReference type="EMBL" id="KAK7230980.1"/>
    </source>
</evidence>
<organism evidence="3 4">
    <name type="scientific">Aureococcus anophagefferens</name>
    <name type="common">Harmful bloom alga</name>
    <dbReference type="NCBI Taxonomy" id="44056"/>
    <lineage>
        <taxon>Eukaryota</taxon>
        <taxon>Sar</taxon>
        <taxon>Stramenopiles</taxon>
        <taxon>Ochrophyta</taxon>
        <taxon>Pelagophyceae</taxon>
        <taxon>Pelagomonadales</taxon>
        <taxon>Pelagomonadaceae</taxon>
        <taxon>Aureococcus</taxon>
    </lineage>
</organism>
<keyword evidence="2" id="KW-0539">Nucleus</keyword>
<accession>A0ABR1FHP0</accession>
<evidence type="ECO:0000256" key="2">
    <source>
        <dbReference type="ARBA" id="ARBA00023242"/>
    </source>
</evidence>
<protein>
    <submittedName>
        <fullName evidence="3">Uncharacterized protein</fullName>
    </submittedName>
</protein>
<comment type="caution">
    <text evidence="3">The sequence shown here is derived from an EMBL/GenBank/DDBJ whole genome shotgun (WGS) entry which is preliminary data.</text>
</comment>
<evidence type="ECO:0000313" key="4">
    <source>
        <dbReference type="Proteomes" id="UP001363151"/>
    </source>
</evidence>
<dbReference type="InterPro" id="IPR036600">
    <property type="entry name" value="PAH_sf"/>
</dbReference>
<sequence length="148" mass="16074">MAADDIMAFMTRVKRKLVDDDAQYATFVRALHRWEQQAIGTDELEASVTDADAAVAYLRGAEASVGDEARYGEFLALLRLWEAGRVEIDALVRDVPLAAALENSPFAEYQVSAEAFRALHAQLARPAGGADERLRLERDAAGAGAGHE</sequence>
<dbReference type="SUPFAM" id="SSF47762">
    <property type="entry name" value="PAH2 domain"/>
    <property type="match status" value="1"/>
</dbReference>
<dbReference type="Proteomes" id="UP001363151">
    <property type="component" value="Unassembled WGS sequence"/>
</dbReference>
<evidence type="ECO:0000256" key="1">
    <source>
        <dbReference type="ARBA" id="ARBA00004123"/>
    </source>
</evidence>
<keyword evidence="4" id="KW-1185">Reference proteome</keyword>
<comment type="subcellular location">
    <subcellularLocation>
        <location evidence="1">Nucleus</location>
    </subcellularLocation>
</comment>